<protein>
    <submittedName>
        <fullName evidence="2">Heavy-metal-associated domain-containing protein</fullName>
    </submittedName>
</protein>
<dbReference type="Proteomes" id="UP000199604">
    <property type="component" value="Unassembled WGS sequence"/>
</dbReference>
<dbReference type="Gene3D" id="3.30.70.100">
    <property type="match status" value="1"/>
</dbReference>
<feature type="signal peptide" evidence="1">
    <location>
        <begin position="1"/>
        <end position="20"/>
    </location>
</feature>
<reference evidence="3" key="1">
    <citation type="submission" date="2016-10" db="EMBL/GenBank/DDBJ databases">
        <authorList>
            <person name="Varghese N."/>
            <person name="Submissions S."/>
        </authorList>
    </citation>
    <scope>NUCLEOTIDE SEQUENCE [LARGE SCALE GENOMIC DNA]</scope>
    <source>
        <strain evidence="3">DSM 21789</strain>
    </source>
</reference>
<organism evidence="2 3">
    <name type="scientific">Flavobacterium swingsii</name>
    <dbReference type="NCBI Taxonomy" id="498292"/>
    <lineage>
        <taxon>Bacteria</taxon>
        <taxon>Pseudomonadati</taxon>
        <taxon>Bacteroidota</taxon>
        <taxon>Flavobacteriia</taxon>
        <taxon>Flavobacteriales</taxon>
        <taxon>Flavobacteriaceae</taxon>
        <taxon>Flavobacterium</taxon>
    </lineage>
</organism>
<keyword evidence="1" id="KW-0732">Signal</keyword>
<dbReference type="CDD" id="cd00371">
    <property type="entry name" value="HMA"/>
    <property type="match status" value="1"/>
</dbReference>
<gene>
    <name evidence="2" type="ORF">SAMN05660845_1018</name>
</gene>
<feature type="chain" id="PRO_5011537631" evidence="1">
    <location>
        <begin position="21"/>
        <end position="148"/>
    </location>
</feature>
<evidence type="ECO:0000256" key="1">
    <source>
        <dbReference type="SAM" id="SignalP"/>
    </source>
</evidence>
<dbReference type="OrthoDB" id="5513217at2"/>
<evidence type="ECO:0000313" key="3">
    <source>
        <dbReference type="Proteomes" id="UP000199604"/>
    </source>
</evidence>
<proteinExistence type="predicted"/>
<dbReference type="GO" id="GO:0046872">
    <property type="term" value="F:metal ion binding"/>
    <property type="evidence" value="ECO:0007669"/>
    <property type="project" value="InterPro"/>
</dbReference>
<dbReference type="InterPro" id="IPR006121">
    <property type="entry name" value="HMA_dom"/>
</dbReference>
<accession>A0A1I0WV89</accession>
<dbReference type="RefSeq" id="WP_143076463.1">
    <property type="nucleotide sequence ID" value="NZ_FOJT01000002.1"/>
</dbReference>
<sequence length="148" mass="16857">MKNLILLITLFLTLSLTGFAQIKNAMTKTVRIYGNCFMCKAQIEKAGNQKNIAEVDWNLQTQIATVTYDSKMTTANKILKRIALAGFDNDLYLAPDAAYKKLEQCCRYERIAKYKYECVMCKTTSEKPGKCPVCNMQMTIKKKINSNK</sequence>
<dbReference type="SUPFAM" id="SSF55008">
    <property type="entry name" value="HMA, heavy metal-associated domain"/>
    <property type="match status" value="1"/>
</dbReference>
<dbReference type="STRING" id="498292.SAMN05660845_1018"/>
<dbReference type="AlphaFoldDB" id="A0A1I0WV89"/>
<dbReference type="EMBL" id="FOJT01000002">
    <property type="protein sequence ID" value="SFA92659.1"/>
    <property type="molecule type" value="Genomic_DNA"/>
</dbReference>
<dbReference type="InterPro" id="IPR036163">
    <property type="entry name" value="HMA_dom_sf"/>
</dbReference>
<evidence type="ECO:0000313" key="2">
    <source>
        <dbReference type="EMBL" id="SFA92659.1"/>
    </source>
</evidence>
<name>A0A1I0WV89_9FLAO</name>
<keyword evidence="3" id="KW-1185">Reference proteome</keyword>